<proteinExistence type="inferred from homology"/>
<dbReference type="InterPro" id="IPR036388">
    <property type="entry name" value="WH-like_DNA-bd_sf"/>
</dbReference>
<dbReference type="SUPFAM" id="SSF53850">
    <property type="entry name" value="Periplasmic binding protein-like II"/>
    <property type="match status" value="1"/>
</dbReference>
<keyword evidence="4" id="KW-0804">Transcription</keyword>
<keyword evidence="7" id="KW-1185">Reference proteome</keyword>
<name>A0A6L3T4G5_9HYPH</name>
<dbReference type="InterPro" id="IPR005119">
    <property type="entry name" value="LysR_subst-bd"/>
</dbReference>
<dbReference type="PANTHER" id="PTHR30126:SF94">
    <property type="entry name" value="LYSR FAMILY TRANSCRIPTIONAL REGULATOR"/>
    <property type="match status" value="1"/>
</dbReference>
<dbReference type="GO" id="GO:0000976">
    <property type="term" value="F:transcription cis-regulatory region binding"/>
    <property type="evidence" value="ECO:0007669"/>
    <property type="project" value="TreeGrafter"/>
</dbReference>
<evidence type="ECO:0000259" key="5">
    <source>
        <dbReference type="PROSITE" id="PS50931"/>
    </source>
</evidence>
<comment type="similarity">
    <text evidence="1">Belongs to the LysR transcriptional regulatory family.</text>
</comment>
<dbReference type="GO" id="GO:0003700">
    <property type="term" value="F:DNA-binding transcription factor activity"/>
    <property type="evidence" value="ECO:0007669"/>
    <property type="project" value="InterPro"/>
</dbReference>
<dbReference type="CDD" id="cd05466">
    <property type="entry name" value="PBP2_LTTR_substrate"/>
    <property type="match status" value="1"/>
</dbReference>
<dbReference type="PANTHER" id="PTHR30126">
    <property type="entry name" value="HTH-TYPE TRANSCRIPTIONAL REGULATOR"/>
    <property type="match status" value="1"/>
</dbReference>
<evidence type="ECO:0000313" key="7">
    <source>
        <dbReference type="Proteomes" id="UP000474159"/>
    </source>
</evidence>
<dbReference type="RefSeq" id="WP_150999734.1">
    <property type="nucleotide sequence ID" value="NZ_BPQY01000208.1"/>
</dbReference>
<dbReference type="EMBL" id="VZZK01000007">
    <property type="protein sequence ID" value="KAB1079940.1"/>
    <property type="molecule type" value="Genomic_DNA"/>
</dbReference>
<dbReference type="Gene3D" id="3.40.190.290">
    <property type="match status" value="1"/>
</dbReference>
<organism evidence="6 7">
    <name type="scientific">Methylobacterium soli</name>
    <dbReference type="NCBI Taxonomy" id="553447"/>
    <lineage>
        <taxon>Bacteria</taxon>
        <taxon>Pseudomonadati</taxon>
        <taxon>Pseudomonadota</taxon>
        <taxon>Alphaproteobacteria</taxon>
        <taxon>Hyphomicrobiales</taxon>
        <taxon>Methylobacteriaceae</taxon>
        <taxon>Methylobacterium</taxon>
    </lineage>
</organism>
<dbReference type="PRINTS" id="PR00039">
    <property type="entry name" value="HTHLYSR"/>
</dbReference>
<keyword evidence="2" id="KW-0805">Transcription regulation</keyword>
<dbReference type="SUPFAM" id="SSF46785">
    <property type="entry name" value="Winged helix' DNA-binding domain"/>
    <property type="match status" value="1"/>
</dbReference>
<dbReference type="AlphaFoldDB" id="A0A6L3T4G5"/>
<evidence type="ECO:0000256" key="1">
    <source>
        <dbReference type="ARBA" id="ARBA00009437"/>
    </source>
</evidence>
<comment type="caution">
    <text evidence="6">The sequence shown here is derived from an EMBL/GenBank/DDBJ whole genome shotgun (WGS) entry which is preliminary data.</text>
</comment>
<dbReference type="FunFam" id="1.10.10.10:FF:000001">
    <property type="entry name" value="LysR family transcriptional regulator"/>
    <property type="match status" value="1"/>
</dbReference>
<dbReference type="InterPro" id="IPR036390">
    <property type="entry name" value="WH_DNA-bd_sf"/>
</dbReference>
<dbReference type="Pfam" id="PF00126">
    <property type="entry name" value="HTH_1"/>
    <property type="match status" value="1"/>
</dbReference>
<dbReference type="Proteomes" id="UP000474159">
    <property type="component" value="Unassembled WGS sequence"/>
</dbReference>
<sequence>MRYTQLRSFHAVAEAGSVTAAAAVLHVSQPTLTTQIRALEQHYAVELFVRTGGRLHLTEAGRHLQRLAQRMFSDEAEARHFLLESQELRTGRLRLGAVSPFHATAMLIAFHARYPGIEISVSVGNSKSVLQDLLEFRTDVAILAYAESDDRLWVSQYSKDPIVAFAHKDHPLFRPERTGIRIAELHGEAMVAREVGSNTRRATEAAMVQAGVRPHVVMEIGSREAVREAVASGVGIGVVSNAEHMPDPRTRWLPFLDVEIYNYAHIVCLQDRRNSRMIGAFIDIACAKNTCPP</sequence>
<feature type="domain" description="HTH lysR-type" evidence="5">
    <location>
        <begin position="1"/>
        <end position="58"/>
    </location>
</feature>
<protein>
    <submittedName>
        <fullName evidence="6">LysR family transcriptional regulator</fullName>
    </submittedName>
</protein>
<reference evidence="6 7" key="1">
    <citation type="submission" date="2019-09" db="EMBL/GenBank/DDBJ databases">
        <title>YIM 48816 draft genome.</title>
        <authorList>
            <person name="Jiang L."/>
        </authorList>
    </citation>
    <scope>NUCLEOTIDE SEQUENCE [LARGE SCALE GENOMIC DNA]</scope>
    <source>
        <strain evidence="6 7">YIM 48816</strain>
    </source>
</reference>
<dbReference type="PROSITE" id="PS50931">
    <property type="entry name" value="HTH_LYSR"/>
    <property type="match status" value="1"/>
</dbReference>
<evidence type="ECO:0000256" key="2">
    <source>
        <dbReference type="ARBA" id="ARBA00023015"/>
    </source>
</evidence>
<dbReference type="Pfam" id="PF03466">
    <property type="entry name" value="LysR_substrate"/>
    <property type="match status" value="1"/>
</dbReference>
<dbReference type="OrthoDB" id="8479357at2"/>
<evidence type="ECO:0000256" key="4">
    <source>
        <dbReference type="ARBA" id="ARBA00023163"/>
    </source>
</evidence>
<gene>
    <name evidence="6" type="ORF">F6X53_09335</name>
</gene>
<evidence type="ECO:0000256" key="3">
    <source>
        <dbReference type="ARBA" id="ARBA00023125"/>
    </source>
</evidence>
<keyword evidence="3" id="KW-0238">DNA-binding</keyword>
<evidence type="ECO:0000313" key="6">
    <source>
        <dbReference type="EMBL" id="KAB1079940.1"/>
    </source>
</evidence>
<accession>A0A6L3T4G5</accession>
<dbReference type="InterPro" id="IPR000847">
    <property type="entry name" value="LysR_HTH_N"/>
</dbReference>
<dbReference type="Gene3D" id="1.10.10.10">
    <property type="entry name" value="Winged helix-like DNA-binding domain superfamily/Winged helix DNA-binding domain"/>
    <property type="match status" value="1"/>
</dbReference>